<dbReference type="EMBL" id="AP025730">
    <property type="protein sequence ID" value="BDI05518.1"/>
    <property type="molecule type" value="Genomic_DNA"/>
</dbReference>
<evidence type="ECO:0000313" key="14">
    <source>
        <dbReference type="EMBL" id="BDI05518.1"/>
    </source>
</evidence>
<feature type="domain" description="O-acyltransferase WSD1 C-terminal" evidence="13">
    <location>
        <begin position="322"/>
        <end position="463"/>
    </location>
</feature>
<dbReference type="InterPro" id="IPR009721">
    <property type="entry name" value="O-acyltransferase_WSD1_C"/>
</dbReference>
<dbReference type="RefSeq" id="WP_251973542.1">
    <property type="nucleotide sequence ID" value="NZ_AP025730.1"/>
</dbReference>
<dbReference type="SUPFAM" id="SSF52777">
    <property type="entry name" value="CoA-dependent acyltransferases"/>
    <property type="match status" value="2"/>
</dbReference>
<evidence type="ECO:0000256" key="4">
    <source>
        <dbReference type="ARBA" id="ARBA00013244"/>
    </source>
</evidence>
<reference evidence="14" key="1">
    <citation type="submission" date="2022-04" db="EMBL/GenBank/DDBJ databases">
        <title>Whole genome sequence of Sphaerotilus sp. FB-5.</title>
        <authorList>
            <person name="Takeda M."/>
            <person name="Narihara S."/>
            <person name="Akimoto M."/>
            <person name="Akimoto R."/>
            <person name="Nishiyashiki S."/>
            <person name="Murakami T."/>
        </authorList>
    </citation>
    <scope>NUCLEOTIDE SEQUENCE</scope>
    <source>
        <strain evidence="14">FB-5</strain>
    </source>
</reference>
<keyword evidence="9 14" id="KW-0012">Acyltransferase</keyword>
<evidence type="ECO:0000256" key="5">
    <source>
        <dbReference type="ARBA" id="ARBA00022516"/>
    </source>
</evidence>
<dbReference type="PANTHER" id="PTHR31650">
    <property type="entry name" value="O-ACYLTRANSFERASE (WSD1-LIKE) FAMILY PROTEIN"/>
    <property type="match status" value="1"/>
</dbReference>
<evidence type="ECO:0000256" key="9">
    <source>
        <dbReference type="ARBA" id="ARBA00023315"/>
    </source>
</evidence>
<keyword evidence="6" id="KW-0808">Transferase</keyword>
<organism evidence="14 15">
    <name type="scientific">Sphaerotilus microaerophilus</name>
    <dbReference type="NCBI Taxonomy" id="2914710"/>
    <lineage>
        <taxon>Bacteria</taxon>
        <taxon>Pseudomonadati</taxon>
        <taxon>Pseudomonadota</taxon>
        <taxon>Betaproteobacteria</taxon>
        <taxon>Burkholderiales</taxon>
        <taxon>Sphaerotilaceae</taxon>
        <taxon>Sphaerotilus</taxon>
    </lineage>
</organism>
<sequence>MPARERMSPVDTAWLRMDRPSNLMMIVGVMYLPGPVDASRLRATVERRLVQRFRRFRQKTVSDWTGWWWQDDPEFDLDRHLVWRALPEPAGQRELQRLVSDLATEPLHPDRPLWRYDIIDHCNGGAAIVSRIHHCIADGIALVGVMLSLTDLDPDAPADEPLEADERPAHRPAHNLHADPWSALLDPLTQATTAALGMGGRFWQEYLKIANQPERLLGYGKHGVGFATELGKLLAMPADSPTRYKGKTGSHKRVAWCDPIPLDEVKAVAKALGCSVNDVLLNAVAGALRSYLEAQGDPLENVELRALVPVNLRGGQPSDDLGNRFGLVTLLLPLHEGNPFKRLKLVRQRMLDMRGSYQPPLTMLLLGLSGLVPKFMQDQLLDVLANKASAVMTNVPGPQQPLYLAGRRIEQIMFWVPQSGDIGIGVSILSYNQTVQFGLIADRRFIPDPENVTPLFQAEFEKIVTGALLHHWVEPLDAQAFEEAIEVELGIRPPVATPAEPVTTAPAARKAPRKRAAAKRTADSTTEPSTPPAAPDPTPEARIPKRFRGL</sequence>
<comment type="similarity">
    <text evidence="3">Belongs to the long-chain O-acyltransferase family.</text>
</comment>
<evidence type="ECO:0000256" key="8">
    <source>
        <dbReference type="ARBA" id="ARBA00023098"/>
    </source>
</evidence>
<dbReference type="Proteomes" id="UP001057498">
    <property type="component" value="Chromosome"/>
</dbReference>
<evidence type="ECO:0000313" key="15">
    <source>
        <dbReference type="Proteomes" id="UP001057498"/>
    </source>
</evidence>
<evidence type="ECO:0000256" key="7">
    <source>
        <dbReference type="ARBA" id="ARBA00022798"/>
    </source>
</evidence>
<name>A0ABM7YM40_9BURK</name>
<dbReference type="Gene3D" id="3.30.559.10">
    <property type="entry name" value="Chloramphenicol acetyltransferase-like domain"/>
    <property type="match status" value="1"/>
</dbReference>
<evidence type="ECO:0000259" key="12">
    <source>
        <dbReference type="Pfam" id="PF03007"/>
    </source>
</evidence>
<feature type="domain" description="O-acyltransferase WSD1-like N-terminal" evidence="12">
    <location>
        <begin position="7"/>
        <end position="279"/>
    </location>
</feature>
<evidence type="ECO:0000256" key="2">
    <source>
        <dbReference type="ARBA" id="ARBA00005189"/>
    </source>
</evidence>
<evidence type="ECO:0000256" key="11">
    <source>
        <dbReference type="SAM" id="MobiDB-lite"/>
    </source>
</evidence>
<dbReference type="GO" id="GO:0016746">
    <property type="term" value="F:acyltransferase activity"/>
    <property type="evidence" value="ECO:0007669"/>
    <property type="project" value="UniProtKB-KW"/>
</dbReference>
<evidence type="ECO:0000259" key="13">
    <source>
        <dbReference type="Pfam" id="PF06974"/>
    </source>
</evidence>
<keyword evidence="5" id="KW-0444">Lipid biosynthesis</keyword>
<keyword evidence="7" id="KW-0319">Glycerol metabolism</keyword>
<proteinExistence type="inferred from homology"/>
<dbReference type="Pfam" id="PF03007">
    <property type="entry name" value="WS_DGAT_cat"/>
    <property type="match status" value="1"/>
</dbReference>
<protein>
    <recommendedName>
        <fullName evidence="4">diacylglycerol O-acyltransferase</fullName>
        <ecNumber evidence="4">2.3.1.20</ecNumber>
    </recommendedName>
</protein>
<dbReference type="InterPro" id="IPR045034">
    <property type="entry name" value="O-acyltransferase_WSD1-like"/>
</dbReference>
<feature type="compositionally biased region" description="Low complexity" evidence="11">
    <location>
        <begin position="495"/>
        <end position="509"/>
    </location>
</feature>
<evidence type="ECO:0000256" key="1">
    <source>
        <dbReference type="ARBA" id="ARBA00004771"/>
    </source>
</evidence>
<dbReference type="InterPro" id="IPR023213">
    <property type="entry name" value="CAT-like_dom_sf"/>
</dbReference>
<keyword evidence="8" id="KW-0443">Lipid metabolism</keyword>
<keyword evidence="15" id="KW-1185">Reference proteome</keyword>
<dbReference type="Pfam" id="PF06974">
    <property type="entry name" value="WS_DGAT_C"/>
    <property type="match status" value="1"/>
</dbReference>
<gene>
    <name evidence="14" type="ORF">CATMQ487_24880</name>
</gene>
<accession>A0ABM7YM40</accession>
<dbReference type="InterPro" id="IPR004255">
    <property type="entry name" value="O-acyltransferase_WSD1_N"/>
</dbReference>
<feature type="compositionally biased region" description="Pro residues" evidence="11">
    <location>
        <begin position="529"/>
        <end position="538"/>
    </location>
</feature>
<dbReference type="InterPro" id="IPR014292">
    <property type="entry name" value="Acyl_transf_WS/DGAT"/>
</dbReference>
<feature type="region of interest" description="Disordered" evidence="11">
    <location>
        <begin position="495"/>
        <end position="550"/>
    </location>
</feature>
<comment type="pathway">
    <text evidence="2">Lipid metabolism.</text>
</comment>
<dbReference type="NCBIfam" id="TIGR02946">
    <property type="entry name" value="acyl_WS_DGAT"/>
    <property type="match status" value="1"/>
</dbReference>
<evidence type="ECO:0000256" key="10">
    <source>
        <dbReference type="ARBA" id="ARBA00048109"/>
    </source>
</evidence>
<dbReference type="EC" id="2.3.1.20" evidence="4"/>
<evidence type="ECO:0000256" key="3">
    <source>
        <dbReference type="ARBA" id="ARBA00009587"/>
    </source>
</evidence>
<comment type="pathway">
    <text evidence="1">Glycerolipid metabolism; triacylglycerol biosynthesis.</text>
</comment>
<comment type="catalytic activity">
    <reaction evidence="10">
        <text>an acyl-CoA + a 1,2-diacyl-sn-glycerol = a triacyl-sn-glycerol + CoA</text>
        <dbReference type="Rhea" id="RHEA:10868"/>
        <dbReference type="ChEBI" id="CHEBI:17815"/>
        <dbReference type="ChEBI" id="CHEBI:57287"/>
        <dbReference type="ChEBI" id="CHEBI:58342"/>
        <dbReference type="ChEBI" id="CHEBI:64615"/>
        <dbReference type="EC" id="2.3.1.20"/>
    </reaction>
</comment>
<dbReference type="PANTHER" id="PTHR31650:SF1">
    <property type="entry name" value="WAX ESTER SYNTHASE_DIACYLGLYCEROL ACYLTRANSFERASE 4-RELATED"/>
    <property type="match status" value="1"/>
</dbReference>
<evidence type="ECO:0000256" key="6">
    <source>
        <dbReference type="ARBA" id="ARBA00022679"/>
    </source>
</evidence>